<dbReference type="SUPFAM" id="SSF52172">
    <property type="entry name" value="CheY-like"/>
    <property type="match status" value="1"/>
</dbReference>
<evidence type="ECO:0000256" key="1">
    <source>
        <dbReference type="PROSITE-ProRule" id="PRU00169"/>
    </source>
</evidence>
<evidence type="ECO:0000313" key="3">
    <source>
        <dbReference type="EMBL" id="GAA1127851.1"/>
    </source>
</evidence>
<dbReference type="PANTHER" id="PTHR43228:SF1">
    <property type="entry name" value="TWO-COMPONENT RESPONSE REGULATOR ARR22"/>
    <property type="match status" value="1"/>
</dbReference>
<sequence length="238" mass="24781">MTAPRVVLVDDTEDLRQLMRIALRRAGYEVVGEAGDGAAGIEVARAERPDLVVLDLSMPVMDGLEALPHIREALPDAAIVVLSGFGAQQMSDKALARGADGYLQKGAPLSAVVAYLGDALARRGTVAAAPATTTAPAEAPPGAEVAELAPVAVLEVGDDDALPVRYANAAARLLLDEALTPGVPLARVSAELAELVARHRVDADMSLDVAIGDLQVQATLRRGSSALLVYLDPERWPS</sequence>
<reference evidence="4" key="1">
    <citation type="journal article" date="2019" name="Int. J. Syst. Evol. Microbiol.">
        <title>The Global Catalogue of Microorganisms (GCM) 10K type strain sequencing project: providing services to taxonomists for standard genome sequencing and annotation.</title>
        <authorList>
            <consortium name="The Broad Institute Genomics Platform"/>
            <consortium name="The Broad Institute Genome Sequencing Center for Infectious Disease"/>
            <person name="Wu L."/>
            <person name="Ma J."/>
        </authorList>
    </citation>
    <scope>NUCLEOTIDE SEQUENCE [LARGE SCALE GENOMIC DNA]</scope>
    <source>
        <strain evidence="4">JCM 11813</strain>
    </source>
</reference>
<dbReference type="PANTHER" id="PTHR43228">
    <property type="entry name" value="TWO-COMPONENT RESPONSE REGULATOR"/>
    <property type="match status" value="1"/>
</dbReference>
<organism evidence="3 4">
    <name type="scientific">Nocardioides aquiterrae</name>
    <dbReference type="NCBI Taxonomy" id="203799"/>
    <lineage>
        <taxon>Bacteria</taxon>
        <taxon>Bacillati</taxon>
        <taxon>Actinomycetota</taxon>
        <taxon>Actinomycetes</taxon>
        <taxon>Propionibacteriales</taxon>
        <taxon>Nocardioidaceae</taxon>
        <taxon>Nocardioides</taxon>
    </lineage>
</organism>
<evidence type="ECO:0000313" key="4">
    <source>
        <dbReference type="Proteomes" id="UP001499979"/>
    </source>
</evidence>
<accession>A0ABP4EVF4</accession>
<keyword evidence="4" id="KW-1185">Reference proteome</keyword>
<dbReference type="Gene3D" id="3.40.50.2300">
    <property type="match status" value="1"/>
</dbReference>
<dbReference type="SMART" id="SM00448">
    <property type="entry name" value="REC"/>
    <property type="match status" value="1"/>
</dbReference>
<dbReference type="Proteomes" id="UP001499979">
    <property type="component" value="Unassembled WGS sequence"/>
</dbReference>
<comment type="caution">
    <text evidence="3">The sequence shown here is derived from an EMBL/GenBank/DDBJ whole genome shotgun (WGS) entry which is preliminary data.</text>
</comment>
<gene>
    <name evidence="3" type="ORF">GCM10009606_04370</name>
</gene>
<dbReference type="InterPro" id="IPR001789">
    <property type="entry name" value="Sig_transdc_resp-reg_receiver"/>
</dbReference>
<feature type="modified residue" description="4-aspartylphosphate" evidence="1">
    <location>
        <position position="55"/>
    </location>
</feature>
<proteinExistence type="predicted"/>
<dbReference type="RefSeq" id="WP_343905238.1">
    <property type="nucleotide sequence ID" value="NZ_BAAAJE010000001.1"/>
</dbReference>
<dbReference type="Pfam" id="PF00072">
    <property type="entry name" value="Response_reg"/>
    <property type="match status" value="1"/>
</dbReference>
<evidence type="ECO:0000259" key="2">
    <source>
        <dbReference type="PROSITE" id="PS50110"/>
    </source>
</evidence>
<dbReference type="EMBL" id="BAAAJE010000001">
    <property type="protein sequence ID" value="GAA1127851.1"/>
    <property type="molecule type" value="Genomic_DNA"/>
</dbReference>
<dbReference type="InterPro" id="IPR011006">
    <property type="entry name" value="CheY-like_superfamily"/>
</dbReference>
<protein>
    <recommendedName>
        <fullName evidence="2">Response regulatory domain-containing protein</fullName>
    </recommendedName>
</protein>
<dbReference type="PROSITE" id="PS50110">
    <property type="entry name" value="RESPONSE_REGULATORY"/>
    <property type="match status" value="1"/>
</dbReference>
<keyword evidence="1" id="KW-0597">Phosphoprotein</keyword>
<feature type="domain" description="Response regulatory" evidence="2">
    <location>
        <begin position="5"/>
        <end position="120"/>
    </location>
</feature>
<dbReference type="InterPro" id="IPR052048">
    <property type="entry name" value="ST_Response_Regulator"/>
</dbReference>
<name>A0ABP4EVF4_9ACTN</name>